<dbReference type="Gene3D" id="3.30.70.360">
    <property type="match status" value="1"/>
</dbReference>
<dbReference type="Proteomes" id="UP000789342">
    <property type="component" value="Unassembled WGS sequence"/>
</dbReference>
<sequence length="53" mass="5538">AGNGKILLLEAGAYEGIDVSLMIHPTMMDGAFAKTLAAQPFSVEYFGKPAHAS</sequence>
<dbReference type="PANTHER" id="PTHR30575:SF4">
    <property type="entry name" value="PEPTIDASE M20 DOMAIN-CONTAINING PROTEIN 2"/>
    <property type="match status" value="1"/>
</dbReference>
<comment type="caution">
    <text evidence="1">The sequence shown here is derived from an EMBL/GenBank/DDBJ whole genome shotgun (WGS) entry which is preliminary data.</text>
</comment>
<dbReference type="PANTHER" id="PTHR30575">
    <property type="entry name" value="PEPTIDASE M20"/>
    <property type="match status" value="1"/>
</dbReference>
<organism evidence="1 2">
    <name type="scientific">Acaulospora morrowiae</name>
    <dbReference type="NCBI Taxonomy" id="94023"/>
    <lineage>
        <taxon>Eukaryota</taxon>
        <taxon>Fungi</taxon>
        <taxon>Fungi incertae sedis</taxon>
        <taxon>Mucoromycota</taxon>
        <taxon>Glomeromycotina</taxon>
        <taxon>Glomeromycetes</taxon>
        <taxon>Diversisporales</taxon>
        <taxon>Acaulosporaceae</taxon>
        <taxon>Acaulospora</taxon>
    </lineage>
</organism>
<proteinExistence type="predicted"/>
<name>A0A9N9JQL7_9GLOM</name>
<keyword evidence="2" id="KW-1185">Reference proteome</keyword>
<dbReference type="AlphaFoldDB" id="A0A9N9JQL7"/>
<accession>A0A9N9JQL7</accession>
<dbReference type="InterPro" id="IPR052030">
    <property type="entry name" value="Peptidase_M20/M20A_hydrolases"/>
</dbReference>
<dbReference type="EMBL" id="CAJVPV010059891">
    <property type="protein sequence ID" value="CAG8789400.1"/>
    <property type="molecule type" value="Genomic_DNA"/>
</dbReference>
<dbReference type="OrthoDB" id="6119954at2759"/>
<evidence type="ECO:0000313" key="2">
    <source>
        <dbReference type="Proteomes" id="UP000789342"/>
    </source>
</evidence>
<feature type="non-terminal residue" evidence="1">
    <location>
        <position position="1"/>
    </location>
</feature>
<dbReference type="GO" id="GO:0016805">
    <property type="term" value="F:dipeptidase activity"/>
    <property type="evidence" value="ECO:0007669"/>
    <property type="project" value="TreeGrafter"/>
</dbReference>
<gene>
    <name evidence="1" type="ORF">AMORRO_LOCUS18004</name>
</gene>
<reference evidence="1" key="1">
    <citation type="submission" date="2021-06" db="EMBL/GenBank/DDBJ databases">
        <authorList>
            <person name="Kallberg Y."/>
            <person name="Tangrot J."/>
            <person name="Rosling A."/>
        </authorList>
    </citation>
    <scope>NUCLEOTIDE SEQUENCE</scope>
    <source>
        <strain evidence="1">CL551</strain>
    </source>
</reference>
<evidence type="ECO:0000313" key="1">
    <source>
        <dbReference type="EMBL" id="CAG8789400.1"/>
    </source>
</evidence>
<feature type="non-terminal residue" evidence="1">
    <location>
        <position position="53"/>
    </location>
</feature>
<protein>
    <submittedName>
        <fullName evidence="1">6822_t:CDS:1</fullName>
    </submittedName>
</protein>
<dbReference type="Gene3D" id="3.40.630.10">
    <property type="entry name" value="Zn peptidases"/>
    <property type="match status" value="1"/>
</dbReference>